<dbReference type="EMBL" id="MHTV01000032">
    <property type="protein sequence ID" value="OHA66503.1"/>
    <property type="molecule type" value="Genomic_DNA"/>
</dbReference>
<name>A0A1G2R151_9BACT</name>
<dbReference type="AlphaFoldDB" id="A0A1G2R151"/>
<accession>A0A1G2R151</accession>
<dbReference type="Proteomes" id="UP000178092">
    <property type="component" value="Unassembled WGS sequence"/>
</dbReference>
<organism evidence="1 2">
    <name type="scientific">Candidatus Wildermuthbacteria bacterium RIFCSPHIGHO2_02_FULL_45_25</name>
    <dbReference type="NCBI Taxonomy" id="1802450"/>
    <lineage>
        <taxon>Bacteria</taxon>
        <taxon>Candidatus Wildermuthiibacteriota</taxon>
    </lineage>
</organism>
<sequence>MNSLKPLLFGLVIGLTLALGLTAYATWSPPTELPPNCTAGSPGCDPPLTGNGTTEHLPYYISAGTLADSPLDRGFDTSGTLS</sequence>
<gene>
    <name evidence="1" type="ORF">A3C04_04175</name>
</gene>
<proteinExistence type="predicted"/>
<comment type="caution">
    <text evidence="1">The sequence shown here is derived from an EMBL/GenBank/DDBJ whole genome shotgun (WGS) entry which is preliminary data.</text>
</comment>
<protein>
    <submittedName>
        <fullName evidence="1">Uncharacterized protein</fullName>
    </submittedName>
</protein>
<reference evidence="1 2" key="1">
    <citation type="journal article" date="2016" name="Nat. Commun.">
        <title>Thousands of microbial genomes shed light on interconnected biogeochemical processes in an aquifer system.</title>
        <authorList>
            <person name="Anantharaman K."/>
            <person name="Brown C.T."/>
            <person name="Hug L.A."/>
            <person name="Sharon I."/>
            <person name="Castelle C.J."/>
            <person name="Probst A.J."/>
            <person name="Thomas B.C."/>
            <person name="Singh A."/>
            <person name="Wilkins M.J."/>
            <person name="Karaoz U."/>
            <person name="Brodie E.L."/>
            <person name="Williams K.H."/>
            <person name="Hubbard S.S."/>
            <person name="Banfield J.F."/>
        </authorList>
    </citation>
    <scope>NUCLEOTIDE SEQUENCE [LARGE SCALE GENOMIC DNA]</scope>
</reference>
<evidence type="ECO:0000313" key="1">
    <source>
        <dbReference type="EMBL" id="OHA66503.1"/>
    </source>
</evidence>
<evidence type="ECO:0000313" key="2">
    <source>
        <dbReference type="Proteomes" id="UP000178092"/>
    </source>
</evidence>